<comment type="caution">
    <text evidence="2">The sequence shown here is derived from an EMBL/GenBank/DDBJ whole genome shotgun (WGS) entry which is preliminary data.</text>
</comment>
<feature type="domain" description="Reverse transcriptase" evidence="1">
    <location>
        <begin position="1"/>
        <end position="208"/>
    </location>
</feature>
<dbReference type="GO" id="GO:0071897">
    <property type="term" value="P:DNA biosynthetic process"/>
    <property type="evidence" value="ECO:0007669"/>
    <property type="project" value="UniProtKB-ARBA"/>
</dbReference>
<dbReference type="InterPro" id="IPR000477">
    <property type="entry name" value="RT_dom"/>
</dbReference>
<reference evidence="2 3" key="1">
    <citation type="submission" date="2023-11" db="EMBL/GenBank/DDBJ databases">
        <authorList>
            <person name="Hedman E."/>
            <person name="Englund M."/>
            <person name="Stromberg M."/>
            <person name="Nyberg Akerstrom W."/>
            <person name="Nylinder S."/>
            <person name="Jareborg N."/>
            <person name="Kallberg Y."/>
            <person name="Kronander E."/>
        </authorList>
    </citation>
    <scope>NUCLEOTIDE SEQUENCE [LARGE SCALE GENOMIC DNA]</scope>
</reference>
<dbReference type="Pfam" id="PF00078">
    <property type="entry name" value="RVT_1"/>
    <property type="match status" value="1"/>
</dbReference>
<sequence length="378" mass="43798">MHDVIKFISENLYKGRQCLAIFLDLAKAFDTVPVPILLEKLERLGVRGKQLDLFKSYMKNRLQSVKISNHRSSDLPVTYGVPQGSILGPTLFTIYINDLCQMKLISGKSICYADDTVLLFAEGDWKKTFEAAQNSFNTIQRWLCSNKLTLNAEKTKYLTFSICDVTQPGNAFSLLAHSCILKNPSSLTSCRCPLLERVEVVRYLGILLDKNLSFEHHIQHLKNRIRNLIYVFKNLRHVVQPYLLKQVYLALCESLLTYCISCWGGALKTHMVSLERAQRALLKVSTFKPFQYPTILLYNNCQLLTVRQLFVLNVIKKQHQSINYDPDKIKCKRRKDIVIQSSFKLNTKFIKIYFCFLGPYLYNKVNKIVHIYSMNRQE</sequence>
<name>A0AAV1LMA9_9NEOP</name>
<accession>A0AAV1LMA9</accession>
<dbReference type="Proteomes" id="UP001314205">
    <property type="component" value="Unassembled WGS sequence"/>
</dbReference>
<keyword evidence="3" id="KW-1185">Reference proteome</keyword>
<proteinExistence type="predicted"/>
<dbReference type="PANTHER" id="PTHR33332">
    <property type="entry name" value="REVERSE TRANSCRIPTASE DOMAIN-CONTAINING PROTEIN"/>
    <property type="match status" value="1"/>
</dbReference>
<dbReference type="AlphaFoldDB" id="A0AAV1LMA9"/>
<organism evidence="2 3">
    <name type="scientific">Parnassius mnemosyne</name>
    <name type="common">clouded apollo</name>
    <dbReference type="NCBI Taxonomy" id="213953"/>
    <lineage>
        <taxon>Eukaryota</taxon>
        <taxon>Metazoa</taxon>
        <taxon>Ecdysozoa</taxon>
        <taxon>Arthropoda</taxon>
        <taxon>Hexapoda</taxon>
        <taxon>Insecta</taxon>
        <taxon>Pterygota</taxon>
        <taxon>Neoptera</taxon>
        <taxon>Endopterygota</taxon>
        <taxon>Lepidoptera</taxon>
        <taxon>Glossata</taxon>
        <taxon>Ditrysia</taxon>
        <taxon>Papilionoidea</taxon>
        <taxon>Papilionidae</taxon>
        <taxon>Parnassiinae</taxon>
        <taxon>Parnassini</taxon>
        <taxon>Parnassius</taxon>
        <taxon>Driopa</taxon>
    </lineage>
</organism>
<dbReference type="EMBL" id="CAVLGL010000093">
    <property type="protein sequence ID" value="CAK1596546.1"/>
    <property type="molecule type" value="Genomic_DNA"/>
</dbReference>
<protein>
    <recommendedName>
        <fullName evidence="1">Reverse transcriptase domain-containing protein</fullName>
    </recommendedName>
</protein>
<evidence type="ECO:0000259" key="1">
    <source>
        <dbReference type="PROSITE" id="PS50878"/>
    </source>
</evidence>
<evidence type="ECO:0000313" key="2">
    <source>
        <dbReference type="EMBL" id="CAK1596546.1"/>
    </source>
</evidence>
<gene>
    <name evidence="2" type="ORF">PARMNEM_LOCUS15879</name>
</gene>
<dbReference type="SUPFAM" id="SSF56672">
    <property type="entry name" value="DNA/RNA polymerases"/>
    <property type="match status" value="1"/>
</dbReference>
<dbReference type="InterPro" id="IPR043502">
    <property type="entry name" value="DNA/RNA_pol_sf"/>
</dbReference>
<dbReference type="PROSITE" id="PS50878">
    <property type="entry name" value="RT_POL"/>
    <property type="match status" value="1"/>
</dbReference>
<evidence type="ECO:0000313" key="3">
    <source>
        <dbReference type="Proteomes" id="UP001314205"/>
    </source>
</evidence>